<reference evidence="1" key="1">
    <citation type="submission" date="2020-10" db="EMBL/GenBank/DDBJ databases">
        <title>Connecting structure to function with the recovery of over 1000 high-quality activated sludge metagenome-assembled genomes encoding full-length rRNA genes using long-read sequencing.</title>
        <authorList>
            <person name="Singleton C.M."/>
            <person name="Petriglieri F."/>
            <person name="Kristensen J.M."/>
            <person name="Kirkegaard R.H."/>
            <person name="Michaelsen T.Y."/>
            <person name="Andersen M.H."/>
            <person name="Karst S.M."/>
            <person name="Dueholm M.S."/>
            <person name="Nielsen P.H."/>
            <person name="Albertsen M."/>
        </authorList>
    </citation>
    <scope>NUCLEOTIDE SEQUENCE</scope>
    <source>
        <strain evidence="1">OdNE_18-Q3-R46-58_BAT3C.305</strain>
    </source>
</reference>
<gene>
    <name evidence="1" type="ORF">IPN75_15330</name>
</gene>
<evidence type="ECO:0000313" key="2">
    <source>
        <dbReference type="Proteomes" id="UP000808146"/>
    </source>
</evidence>
<name>A0A9D7LSH8_9RHOO</name>
<protein>
    <submittedName>
        <fullName evidence="1">DUF1840 family protein</fullName>
    </submittedName>
</protein>
<dbReference type="AlphaFoldDB" id="A0A9D7LSH8"/>
<dbReference type="InterPro" id="IPR014991">
    <property type="entry name" value="DUF1840"/>
</dbReference>
<proteinExistence type="predicted"/>
<accession>A0A9D7LSH8</accession>
<dbReference type="Pfam" id="PF08895">
    <property type="entry name" value="DUF1840"/>
    <property type="match status" value="1"/>
</dbReference>
<dbReference type="Proteomes" id="UP000808146">
    <property type="component" value="Unassembled WGS sequence"/>
</dbReference>
<sequence length="105" mass="11416">MLVKFVSSETGELMMFADMASTLLRAVGKETGRRGTFTREEMLPAAKLLREAVARGETTAGKADDDGDDSLVTLGPRAWPLIDMLERSSKGDIHANIVWEAAADF</sequence>
<evidence type="ECO:0000313" key="1">
    <source>
        <dbReference type="EMBL" id="MBK8891644.1"/>
    </source>
</evidence>
<dbReference type="EMBL" id="JADKBR010000018">
    <property type="protein sequence ID" value="MBK8891644.1"/>
    <property type="molecule type" value="Genomic_DNA"/>
</dbReference>
<comment type="caution">
    <text evidence="1">The sequence shown here is derived from an EMBL/GenBank/DDBJ whole genome shotgun (WGS) entry which is preliminary data.</text>
</comment>
<organism evidence="1 2">
    <name type="scientific">Candidatus Dechloromonas phosphorivorans</name>
    <dbReference type="NCBI Taxonomy" id="2899244"/>
    <lineage>
        <taxon>Bacteria</taxon>
        <taxon>Pseudomonadati</taxon>
        <taxon>Pseudomonadota</taxon>
        <taxon>Betaproteobacteria</taxon>
        <taxon>Rhodocyclales</taxon>
        <taxon>Azonexaceae</taxon>
        <taxon>Dechloromonas</taxon>
    </lineage>
</organism>